<organism evidence="2 3">
    <name type="scientific">Cutaneotrichosporon spelunceum</name>
    <dbReference type="NCBI Taxonomy" id="1672016"/>
    <lineage>
        <taxon>Eukaryota</taxon>
        <taxon>Fungi</taxon>
        <taxon>Dikarya</taxon>
        <taxon>Basidiomycota</taxon>
        <taxon>Agaricomycotina</taxon>
        <taxon>Tremellomycetes</taxon>
        <taxon>Trichosporonales</taxon>
        <taxon>Trichosporonaceae</taxon>
        <taxon>Cutaneotrichosporon</taxon>
    </lineage>
</organism>
<dbReference type="Proteomes" id="UP001222932">
    <property type="component" value="Unassembled WGS sequence"/>
</dbReference>
<dbReference type="EMBL" id="BTCM01000009">
    <property type="protein sequence ID" value="GMK60062.1"/>
    <property type="molecule type" value="Genomic_DNA"/>
</dbReference>
<feature type="compositionally biased region" description="Basic residues" evidence="1">
    <location>
        <begin position="55"/>
        <end position="67"/>
    </location>
</feature>
<name>A0AAD3U086_9TREE</name>
<feature type="compositionally biased region" description="Low complexity" evidence="1">
    <location>
        <begin position="305"/>
        <end position="325"/>
    </location>
</feature>
<sequence>MTGVKGWLAHHHPSASAQTSGPTSAPPSVHLTMETATSPSPPPELGGPPTTPAQTRHRRWSWRHHHSTPSDPTAPPAPPPVPTTPATLQAGPRTPTRSSTLPALDLSSHTPFLLHPASASATSPLLAPITTGSWLTLPSLTSPLPSSINPSLSSPIPGVPPTRRRRAPSITRTRSRPLHPTGQTRFKLTRPTFRFFKNIRPALVPHPAAPKARWERYRQKEREDKEREDKEREEKERGRQRERGRERREERAKKDKSGKGRPKEKEREQGKDMPGTVSDTAECELEAKDKDRRLFSKALRRRSRASPTRSTSPTSLPASPPILAAGTERRISHSVLPRWRTRSRTVSPNPIPTRSMSLPVAHLASASSTISTTSSPSTSQYALPITRPRPVPPPHPATSPKSADAPDRAHQVGPSDRNAGGGSRTRGAQGALASVDAHRPRRPAGVPARPLALACGRGGHVGYAGYRARYAVSPPSG</sequence>
<evidence type="ECO:0000256" key="1">
    <source>
        <dbReference type="SAM" id="MobiDB-lite"/>
    </source>
</evidence>
<feature type="compositionally biased region" description="Pro residues" evidence="1">
    <location>
        <begin position="72"/>
        <end position="83"/>
    </location>
</feature>
<reference evidence="2" key="2">
    <citation type="submission" date="2023-06" db="EMBL/GenBank/DDBJ databases">
        <authorList>
            <person name="Kobayashi Y."/>
            <person name="Kayamori A."/>
            <person name="Aoki K."/>
            <person name="Shiwa Y."/>
            <person name="Fujita N."/>
            <person name="Sugita T."/>
            <person name="Iwasaki W."/>
            <person name="Tanaka N."/>
            <person name="Takashima M."/>
        </authorList>
    </citation>
    <scope>NUCLEOTIDE SEQUENCE</scope>
    <source>
        <strain evidence="2">HIS016</strain>
    </source>
</reference>
<feature type="compositionally biased region" description="Basic and acidic residues" evidence="1">
    <location>
        <begin position="212"/>
        <end position="271"/>
    </location>
</feature>
<dbReference type="AlphaFoldDB" id="A0AAD3U086"/>
<gene>
    <name evidence="2" type="ORF">CspeluHIS016_0902790</name>
</gene>
<feature type="compositionally biased region" description="Pro residues" evidence="1">
    <location>
        <begin position="387"/>
        <end position="397"/>
    </location>
</feature>
<protein>
    <submittedName>
        <fullName evidence="2">Uncharacterized protein</fullName>
    </submittedName>
</protein>
<feature type="region of interest" description="Disordered" evidence="1">
    <location>
        <begin position="207"/>
        <end position="452"/>
    </location>
</feature>
<feature type="compositionally biased region" description="Low complexity" evidence="1">
    <location>
        <begin position="365"/>
        <end position="386"/>
    </location>
</feature>
<feature type="region of interest" description="Disordered" evidence="1">
    <location>
        <begin position="146"/>
        <end position="191"/>
    </location>
</feature>
<keyword evidence="3" id="KW-1185">Reference proteome</keyword>
<accession>A0AAD3U086</accession>
<feature type="compositionally biased region" description="Pro residues" evidence="1">
    <location>
        <begin position="39"/>
        <end position="51"/>
    </location>
</feature>
<feature type="compositionally biased region" description="Basic residues" evidence="1">
    <location>
        <begin position="162"/>
        <end position="177"/>
    </location>
</feature>
<feature type="compositionally biased region" description="Low complexity" evidence="1">
    <location>
        <begin position="443"/>
        <end position="452"/>
    </location>
</feature>
<evidence type="ECO:0000313" key="2">
    <source>
        <dbReference type="EMBL" id="GMK60062.1"/>
    </source>
</evidence>
<reference evidence="2" key="1">
    <citation type="journal article" date="2023" name="BMC Genomics">
        <title>Chromosome-level genome assemblies of Cutaneotrichosporon spp. (Trichosporonales, Basidiomycota) reveal imbalanced evolution between nucleotide sequences and chromosome synteny.</title>
        <authorList>
            <person name="Kobayashi Y."/>
            <person name="Kayamori A."/>
            <person name="Aoki K."/>
            <person name="Shiwa Y."/>
            <person name="Matsutani M."/>
            <person name="Fujita N."/>
            <person name="Sugita T."/>
            <person name="Iwasaki W."/>
            <person name="Tanaka N."/>
            <person name="Takashima M."/>
        </authorList>
    </citation>
    <scope>NUCLEOTIDE SEQUENCE</scope>
    <source>
        <strain evidence="2">HIS016</strain>
    </source>
</reference>
<feature type="compositionally biased region" description="Low complexity" evidence="1">
    <location>
        <begin position="146"/>
        <end position="156"/>
    </location>
</feature>
<comment type="caution">
    <text evidence="2">The sequence shown here is derived from an EMBL/GenBank/DDBJ whole genome shotgun (WGS) entry which is preliminary data.</text>
</comment>
<feature type="compositionally biased region" description="Polar residues" evidence="1">
    <location>
        <begin position="344"/>
        <end position="356"/>
    </location>
</feature>
<proteinExistence type="predicted"/>
<evidence type="ECO:0000313" key="3">
    <source>
        <dbReference type="Proteomes" id="UP001222932"/>
    </source>
</evidence>
<feature type="compositionally biased region" description="Basic and acidic residues" evidence="1">
    <location>
        <begin position="285"/>
        <end position="294"/>
    </location>
</feature>
<feature type="region of interest" description="Disordered" evidence="1">
    <location>
        <begin position="1"/>
        <end position="104"/>
    </location>
</feature>